<proteinExistence type="predicted"/>
<evidence type="ECO:0000313" key="1">
    <source>
        <dbReference type="EMBL" id="CAF5222755.1"/>
    </source>
</evidence>
<sequence length="193" mass="22455">HNEEDFSFSQQTLEKIIEIGKITENNQVALAILKILNFNEKILSDIGQKFEEFEETLDNILPQISQEETKLILLLSDKLKTINNSSLLKFLHQTLIDNPHSTKRKEALEILQSSKVELDNLKYIKETIKLEEKCLKNDSSIVGDCLKHVKTKNKLTLNCFEELKKYFHVNQTIQTIVEIIEQEIQNLPKCFIE</sequence>
<comment type="caution">
    <text evidence="1">The sequence shown here is derived from an EMBL/GenBank/DDBJ whole genome shotgun (WGS) entry which is preliminary data.</text>
</comment>
<dbReference type="Proteomes" id="UP000676336">
    <property type="component" value="Unassembled WGS sequence"/>
</dbReference>
<dbReference type="AlphaFoldDB" id="A0A8S3JX22"/>
<organism evidence="1 2">
    <name type="scientific">Rotaria magnacalcarata</name>
    <dbReference type="NCBI Taxonomy" id="392030"/>
    <lineage>
        <taxon>Eukaryota</taxon>
        <taxon>Metazoa</taxon>
        <taxon>Spiralia</taxon>
        <taxon>Gnathifera</taxon>
        <taxon>Rotifera</taxon>
        <taxon>Eurotatoria</taxon>
        <taxon>Bdelloidea</taxon>
        <taxon>Philodinida</taxon>
        <taxon>Philodinidae</taxon>
        <taxon>Rotaria</taxon>
    </lineage>
</organism>
<name>A0A8S3JX22_9BILA</name>
<feature type="non-terminal residue" evidence="1">
    <location>
        <position position="193"/>
    </location>
</feature>
<reference evidence="1" key="1">
    <citation type="submission" date="2021-02" db="EMBL/GenBank/DDBJ databases">
        <authorList>
            <person name="Nowell W R."/>
        </authorList>
    </citation>
    <scope>NUCLEOTIDE SEQUENCE</scope>
</reference>
<evidence type="ECO:0000313" key="2">
    <source>
        <dbReference type="Proteomes" id="UP000676336"/>
    </source>
</evidence>
<accession>A0A8S3JX22</accession>
<protein>
    <submittedName>
        <fullName evidence="1">Uncharacterized protein</fullName>
    </submittedName>
</protein>
<gene>
    <name evidence="1" type="ORF">SMN809_LOCUS82988</name>
</gene>
<feature type="non-terminal residue" evidence="1">
    <location>
        <position position="1"/>
    </location>
</feature>
<dbReference type="EMBL" id="CAJOBI010353739">
    <property type="protein sequence ID" value="CAF5222755.1"/>
    <property type="molecule type" value="Genomic_DNA"/>
</dbReference>